<reference evidence="1" key="1">
    <citation type="journal article" date="2015" name="Nature">
        <title>Complex archaea that bridge the gap between prokaryotes and eukaryotes.</title>
        <authorList>
            <person name="Spang A."/>
            <person name="Saw J.H."/>
            <person name="Jorgensen S.L."/>
            <person name="Zaremba-Niedzwiedzka K."/>
            <person name="Martijn J."/>
            <person name="Lind A.E."/>
            <person name="van Eijk R."/>
            <person name="Schleper C."/>
            <person name="Guy L."/>
            <person name="Ettema T.J."/>
        </authorList>
    </citation>
    <scope>NUCLEOTIDE SEQUENCE</scope>
</reference>
<evidence type="ECO:0000313" key="1">
    <source>
        <dbReference type="EMBL" id="KKN54698.1"/>
    </source>
</evidence>
<sequence>MKRKKSNKKPARPRYGEGDLVMVDWIDAAGCNSWISAEAPPLTPWACRTVGWVHGKKAGALALYAEKSKPSDTEVGSIASRNVIPNVCIRKVTVLRKAKAKY</sequence>
<accession>A0A0F9UM77</accession>
<organism evidence="1">
    <name type="scientific">marine sediment metagenome</name>
    <dbReference type="NCBI Taxonomy" id="412755"/>
    <lineage>
        <taxon>unclassified sequences</taxon>
        <taxon>metagenomes</taxon>
        <taxon>ecological metagenomes</taxon>
    </lineage>
</organism>
<dbReference type="EMBL" id="LAZR01000917">
    <property type="protein sequence ID" value="KKN54698.1"/>
    <property type="molecule type" value="Genomic_DNA"/>
</dbReference>
<gene>
    <name evidence="1" type="ORF">LCGC14_0589670</name>
</gene>
<protein>
    <submittedName>
        <fullName evidence="1">Uncharacterized protein</fullName>
    </submittedName>
</protein>
<name>A0A0F9UM77_9ZZZZ</name>
<comment type="caution">
    <text evidence="1">The sequence shown here is derived from an EMBL/GenBank/DDBJ whole genome shotgun (WGS) entry which is preliminary data.</text>
</comment>
<dbReference type="AlphaFoldDB" id="A0A0F9UM77"/>
<proteinExistence type="predicted"/>